<dbReference type="EMBL" id="JRKJ01000006">
    <property type="protein sequence ID" value="KGQ19717.1"/>
    <property type="molecule type" value="Genomic_DNA"/>
</dbReference>
<dbReference type="Proteomes" id="UP000030518">
    <property type="component" value="Unassembled WGS sequence"/>
</dbReference>
<keyword evidence="2" id="KW-1185">Reference proteome</keyword>
<evidence type="ECO:0000313" key="1">
    <source>
        <dbReference type="EMBL" id="KGQ19717.1"/>
    </source>
</evidence>
<name>A0A0A2WLX7_9GAMM</name>
<comment type="caution">
    <text evidence="1">The sequence shown here is derived from an EMBL/GenBank/DDBJ whole genome shotgun (WGS) entry which is preliminary data.</text>
</comment>
<proteinExistence type="predicted"/>
<sequence length="66" mass="7259">MQIGCWSRTGVPMDCDDEAAQPDLDACAADLARTHSAFLAEHIWRELGTCMSEKGWRVGDGGQLFM</sequence>
<gene>
    <name evidence="1" type="ORF">LF41_2655</name>
</gene>
<dbReference type="PATRIC" id="fig|1300345.3.peg.1221"/>
<reference evidence="1 2" key="1">
    <citation type="submission" date="2014-09" db="EMBL/GenBank/DDBJ databases">
        <title>Genome sequences of Lysobacter dokdonensis DS-58.</title>
        <authorList>
            <person name="Kim J.F."/>
            <person name="Kwak M.-J."/>
        </authorList>
    </citation>
    <scope>NUCLEOTIDE SEQUENCE [LARGE SCALE GENOMIC DNA]</scope>
    <source>
        <strain evidence="1 2">DS-58</strain>
    </source>
</reference>
<organism evidence="1 2">
    <name type="scientific">Lysobacter dokdonensis DS-58</name>
    <dbReference type="NCBI Taxonomy" id="1300345"/>
    <lineage>
        <taxon>Bacteria</taxon>
        <taxon>Pseudomonadati</taxon>
        <taxon>Pseudomonadota</taxon>
        <taxon>Gammaproteobacteria</taxon>
        <taxon>Lysobacterales</taxon>
        <taxon>Lysobacteraceae</taxon>
        <taxon>Noviluteimonas</taxon>
    </lineage>
</organism>
<dbReference type="STRING" id="1300345.LF41_2655"/>
<protein>
    <submittedName>
        <fullName evidence="1">Uncharacterized protein</fullName>
    </submittedName>
</protein>
<dbReference type="AlphaFoldDB" id="A0A0A2WLX7"/>
<accession>A0A0A2WLX7</accession>
<evidence type="ECO:0000313" key="2">
    <source>
        <dbReference type="Proteomes" id="UP000030518"/>
    </source>
</evidence>
<dbReference type="RefSeq" id="WP_152599914.1">
    <property type="nucleotide sequence ID" value="NZ_JRKJ01000006.1"/>
</dbReference>